<dbReference type="PROSITE" id="PS01124">
    <property type="entry name" value="HTH_ARAC_FAMILY_2"/>
    <property type="match status" value="1"/>
</dbReference>
<dbReference type="PROSITE" id="PS00041">
    <property type="entry name" value="HTH_ARAC_FAMILY_1"/>
    <property type="match status" value="1"/>
</dbReference>
<dbReference type="Proteomes" id="UP001066327">
    <property type="component" value="Unassembled WGS sequence"/>
</dbReference>
<dbReference type="InterPro" id="IPR050204">
    <property type="entry name" value="AraC_XylS_family_regulators"/>
</dbReference>
<dbReference type="InterPro" id="IPR018062">
    <property type="entry name" value="HTH_AraC-typ_CS"/>
</dbReference>
<keyword evidence="3" id="KW-0804">Transcription</keyword>
<dbReference type="InterPro" id="IPR035418">
    <property type="entry name" value="AraC-bd_2"/>
</dbReference>
<dbReference type="Proteomes" id="UP001231166">
    <property type="component" value="Chromosome"/>
</dbReference>
<evidence type="ECO:0000313" key="5">
    <source>
        <dbReference type="EMBL" id="MCZ4589795.1"/>
    </source>
</evidence>
<reference evidence="6" key="2">
    <citation type="submission" date="2023-07" db="EMBL/GenBank/DDBJ databases">
        <title>Genomic analysis of Rhodococcus opacus VOC-14 with glycol ethers degradation activity.</title>
        <authorList>
            <person name="Narkevich D.A."/>
            <person name="Hlushen A.M."/>
            <person name="Akhremchuk A.E."/>
            <person name="Sikolenko M.A."/>
            <person name="Valentovich L.N."/>
        </authorList>
    </citation>
    <scope>NUCLEOTIDE SEQUENCE</scope>
    <source>
        <strain evidence="6">VOC-14</strain>
    </source>
</reference>
<reference evidence="5" key="1">
    <citation type="submission" date="2022-12" db="EMBL/GenBank/DDBJ databases">
        <authorList>
            <person name="Krivoruchko A.V."/>
            <person name="Elkin A."/>
        </authorList>
    </citation>
    <scope>NUCLEOTIDE SEQUENCE</scope>
    <source>
        <strain evidence="5">IEGM 249</strain>
    </source>
</reference>
<evidence type="ECO:0000256" key="3">
    <source>
        <dbReference type="ARBA" id="ARBA00023163"/>
    </source>
</evidence>
<evidence type="ECO:0000313" key="6">
    <source>
        <dbReference type="EMBL" id="WLF44608.1"/>
    </source>
</evidence>
<dbReference type="AlphaFoldDB" id="A0AAX3Y5S2"/>
<evidence type="ECO:0000259" key="4">
    <source>
        <dbReference type="PROSITE" id="PS01124"/>
    </source>
</evidence>
<keyword evidence="2" id="KW-0238">DNA-binding</keyword>
<organism evidence="6 8">
    <name type="scientific">Rhodococcus opacus</name>
    <name type="common">Nocardia opaca</name>
    <dbReference type="NCBI Taxonomy" id="37919"/>
    <lineage>
        <taxon>Bacteria</taxon>
        <taxon>Bacillati</taxon>
        <taxon>Actinomycetota</taxon>
        <taxon>Actinomycetes</taxon>
        <taxon>Mycobacteriales</taxon>
        <taxon>Nocardiaceae</taxon>
        <taxon>Rhodococcus</taxon>
    </lineage>
</organism>
<dbReference type="InterPro" id="IPR009057">
    <property type="entry name" value="Homeodomain-like_sf"/>
</dbReference>
<dbReference type="SMART" id="SM00342">
    <property type="entry name" value="HTH_ARAC"/>
    <property type="match status" value="1"/>
</dbReference>
<keyword evidence="7" id="KW-1185">Reference proteome</keyword>
<dbReference type="Pfam" id="PF12833">
    <property type="entry name" value="HTH_18"/>
    <property type="match status" value="1"/>
</dbReference>
<name>A0AAX3Y5S2_RHOOP</name>
<evidence type="ECO:0000256" key="1">
    <source>
        <dbReference type="ARBA" id="ARBA00023015"/>
    </source>
</evidence>
<dbReference type="EMBL" id="CP130953">
    <property type="protein sequence ID" value="WLF44608.1"/>
    <property type="molecule type" value="Genomic_DNA"/>
</dbReference>
<accession>A0AAX3Y5S2</accession>
<gene>
    <name evidence="5" type="ORF">O4328_40235</name>
    <name evidence="6" type="ORF">Q5707_21960</name>
</gene>
<evidence type="ECO:0000256" key="2">
    <source>
        <dbReference type="ARBA" id="ARBA00023125"/>
    </source>
</evidence>
<proteinExistence type="predicted"/>
<dbReference type="Pfam" id="PF14525">
    <property type="entry name" value="AraC_binding_2"/>
    <property type="match status" value="1"/>
</dbReference>
<protein>
    <submittedName>
        <fullName evidence="6">Helix-turn-helix domain-containing protein</fullName>
    </submittedName>
</protein>
<dbReference type="PANTHER" id="PTHR46796">
    <property type="entry name" value="HTH-TYPE TRANSCRIPTIONAL ACTIVATOR RHAS-RELATED"/>
    <property type="match status" value="1"/>
</dbReference>
<sequence length="363" mass="39867">MAYVLGTLVAPRTGGIPVPYWSTSGLSVQDQARYWGDVVCEAFTPLSPRRGRVHIDHSATAEGIPGWVRSESLASTNGAEIASCTQLLTHGAAEVRRAPQEVLFVNLQLSGTCFGEQDGRRCIVRPGSFAIFDTTRPYTLEFREPSNEPNWRVLSFRIPRDHWRSTVRVDDATSCAIDTNTGPGHVVGAMMSALWSEQSNIDDIALKTLERSFTDVLTAATSSRVDAFATSDDERRDAALRRIVRHYIRAAVPLGRVSAEGAAREAAISVRTLHRLFQAVGTTFSACVRDERLRGAMSDLEVAPDSVMLSEIATRWGFCDSSHLTRTFQRHLECTPTQYRETHRIAAVSAQIAAMPAEDSIGS</sequence>
<dbReference type="GO" id="GO:0043565">
    <property type="term" value="F:sequence-specific DNA binding"/>
    <property type="evidence" value="ECO:0007669"/>
    <property type="project" value="InterPro"/>
</dbReference>
<dbReference type="RefSeq" id="WP_269592666.1">
    <property type="nucleotide sequence ID" value="NZ_CP130953.1"/>
</dbReference>
<keyword evidence="1" id="KW-0805">Transcription regulation</keyword>
<dbReference type="InterPro" id="IPR018060">
    <property type="entry name" value="HTH_AraC"/>
</dbReference>
<dbReference type="Gene3D" id="1.10.10.60">
    <property type="entry name" value="Homeodomain-like"/>
    <property type="match status" value="1"/>
</dbReference>
<dbReference type="PANTHER" id="PTHR46796:SF6">
    <property type="entry name" value="ARAC SUBFAMILY"/>
    <property type="match status" value="1"/>
</dbReference>
<dbReference type="GO" id="GO:0003700">
    <property type="term" value="F:DNA-binding transcription factor activity"/>
    <property type="evidence" value="ECO:0007669"/>
    <property type="project" value="InterPro"/>
</dbReference>
<evidence type="ECO:0000313" key="7">
    <source>
        <dbReference type="Proteomes" id="UP001066327"/>
    </source>
</evidence>
<dbReference type="SUPFAM" id="SSF46689">
    <property type="entry name" value="Homeodomain-like"/>
    <property type="match status" value="1"/>
</dbReference>
<feature type="domain" description="HTH araC/xylS-type" evidence="4">
    <location>
        <begin position="242"/>
        <end position="342"/>
    </location>
</feature>
<dbReference type="EMBL" id="JAPWIS010000036">
    <property type="protein sequence ID" value="MCZ4589795.1"/>
    <property type="molecule type" value="Genomic_DNA"/>
</dbReference>
<evidence type="ECO:0000313" key="8">
    <source>
        <dbReference type="Proteomes" id="UP001231166"/>
    </source>
</evidence>